<evidence type="ECO:0008006" key="4">
    <source>
        <dbReference type="Google" id="ProtNLM"/>
    </source>
</evidence>
<evidence type="ECO:0000313" key="2">
    <source>
        <dbReference type="EMBL" id="MVU81437.1"/>
    </source>
</evidence>
<proteinExistence type="predicted"/>
<dbReference type="Proteomes" id="UP000466794">
    <property type="component" value="Unassembled WGS sequence"/>
</dbReference>
<accession>A0A7K1V4H7</accession>
<organism evidence="2 3">
    <name type="scientific">Nocardia terrae</name>
    <dbReference type="NCBI Taxonomy" id="2675851"/>
    <lineage>
        <taxon>Bacteria</taxon>
        <taxon>Bacillati</taxon>
        <taxon>Actinomycetota</taxon>
        <taxon>Actinomycetes</taxon>
        <taxon>Mycobacteriales</taxon>
        <taxon>Nocardiaceae</taxon>
        <taxon>Nocardia</taxon>
    </lineage>
</organism>
<evidence type="ECO:0000313" key="3">
    <source>
        <dbReference type="Proteomes" id="UP000466794"/>
    </source>
</evidence>
<comment type="caution">
    <text evidence="2">The sequence shown here is derived from an EMBL/GenBank/DDBJ whole genome shotgun (WGS) entry which is preliminary data.</text>
</comment>
<name>A0A7K1V4H7_9NOCA</name>
<feature type="region of interest" description="Disordered" evidence="1">
    <location>
        <begin position="40"/>
        <end position="67"/>
    </location>
</feature>
<dbReference type="AlphaFoldDB" id="A0A7K1V4H7"/>
<protein>
    <recommendedName>
        <fullName evidence="4">DUF3558 domain-containing protein</fullName>
    </recommendedName>
</protein>
<dbReference type="RefSeq" id="WP_157391017.1">
    <property type="nucleotide sequence ID" value="NZ_WRPP01000006.1"/>
</dbReference>
<reference evidence="2 3" key="1">
    <citation type="submission" date="2019-12" db="EMBL/GenBank/DDBJ databases">
        <title>Nocardia sp. nov. ET3-3 isolated from soil.</title>
        <authorList>
            <person name="Kanchanasin P."/>
            <person name="Tanasupawat S."/>
            <person name="Yuki M."/>
            <person name="Kudo T."/>
        </authorList>
    </citation>
    <scope>NUCLEOTIDE SEQUENCE [LARGE SCALE GENOMIC DNA]</scope>
    <source>
        <strain evidence="2 3">ET3-3</strain>
    </source>
</reference>
<gene>
    <name evidence="2" type="ORF">GPX89_29875</name>
</gene>
<sequence>MTVRPPVSSRNRLPWLVAAVCAVLLVATVVSAVVVLSGGKDDSSAAGTTTTYQPGGPLRPTPGKYKPGKVANSCDALDFSATAKLGFPVTGTPVHQETDAGTTGSLECVADLDNGALTGQASYEATEDPEIFEESKTSAIQTPPADTTSGAISGLGSSAYFTVEDRGNATSTYLTAVVEAIDENLSLRITFKVTGSGLHTTREEVRKAAEDQAHTMLDRLR</sequence>
<evidence type="ECO:0000256" key="1">
    <source>
        <dbReference type="SAM" id="MobiDB-lite"/>
    </source>
</evidence>
<dbReference type="EMBL" id="WRPP01000006">
    <property type="protein sequence ID" value="MVU81437.1"/>
    <property type="molecule type" value="Genomic_DNA"/>
</dbReference>
<keyword evidence="3" id="KW-1185">Reference proteome</keyword>